<gene>
    <name evidence="3" type="ORF">Rcae01_04236</name>
</gene>
<comment type="caution">
    <text evidence="3">The sequence shown here is derived from an EMBL/GenBank/DDBJ whole genome shotgun (WGS) entry which is preliminary data.</text>
</comment>
<evidence type="ECO:0000313" key="4">
    <source>
        <dbReference type="Proteomes" id="UP001416858"/>
    </source>
</evidence>
<keyword evidence="1" id="KW-0732">Signal</keyword>
<dbReference type="InterPro" id="IPR011464">
    <property type="entry name" value="DUF1570"/>
</dbReference>
<dbReference type="RefSeq" id="WP_345685530.1">
    <property type="nucleotide sequence ID" value="NZ_BAABRO010000011.1"/>
</dbReference>
<dbReference type="EMBL" id="BAABRO010000011">
    <property type="protein sequence ID" value="GAA5508767.1"/>
    <property type="molecule type" value="Genomic_DNA"/>
</dbReference>
<reference evidence="3 4" key="1">
    <citation type="submission" date="2024-02" db="EMBL/GenBank/DDBJ databases">
        <title>Rhodopirellula caenicola NBRC 110016.</title>
        <authorList>
            <person name="Ichikawa N."/>
            <person name="Katano-Makiyama Y."/>
            <person name="Hidaka K."/>
        </authorList>
    </citation>
    <scope>NUCLEOTIDE SEQUENCE [LARGE SCALE GENOMIC DNA]</scope>
    <source>
        <strain evidence="3 4">NBRC 110016</strain>
    </source>
</reference>
<accession>A0ABP9VUF3</accession>
<dbReference type="Proteomes" id="UP001416858">
    <property type="component" value="Unassembled WGS sequence"/>
</dbReference>
<keyword evidence="4" id="KW-1185">Reference proteome</keyword>
<evidence type="ECO:0000259" key="2">
    <source>
        <dbReference type="Pfam" id="PF07607"/>
    </source>
</evidence>
<protein>
    <recommendedName>
        <fullName evidence="2">DUF1570 domain-containing protein</fullName>
    </recommendedName>
</protein>
<name>A0ABP9VUF3_9BACT</name>
<feature type="chain" id="PRO_5046141882" description="DUF1570 domain-containing protein" evidence="1">
    <location>
        <begin position="28"/>
        <end position="362"/>
    </location>
</feature>
<feature type="signal peptide" evidence="1">
    <location>
        <begin position="1"/>
        <end position="27"/>
    </location>
</feature>
<dbReference type="Pfam" id="PF07607">
    <property type="entry name" value="DUF1570"/>
    <property type="match status" value="1"/>
</dbReference>
<evidence type="ECO:0000313" key="3">
    <source>
        <dbReference type="EMBL" id="GAA5508767.1"/>
    </source>
</evidence>
<feature type="domain" description="DUF1570" evidence="2">
    <location>
        <begin position="199"/>
        <end position="328"/>
    </location>
</feature>
<sequence>MACSPTRVVTLAFLSLMPAFVCDSATAQVSGLIEFSESGRLQRGIPLVSLASEIVVMGRDGWLHSIDPLQPETKFKSLEGQYEPLSAPELRNQLRAEFGKDFEVVATQNFLVVQPLGRGDRWAKLFEQSHRGFVSYMSKRGVNVRQGRFPMVAIVFPDRGAMYDEFKKQKIDVSRVAGIYSNNSNRVMTHDGGHLTSIIATVRHEAAHQSAFNTGVHSRLNDTPKWITEGIGQLFEPAAVTTSTTASLRRQRANEDSLQVLKKSYPGKNNPEFAQAVMNLVSGDEMFADEDHVMDAYSVAWAMMFYLAERQPREFAAILKHTAMRRPFVTYQRDERRADFEEVIGMNPYEFSRRVSWFLESL</sequence>
<organism evidence="3 4">
    <name type="scientific">Novipirellula caenicola</name>
    <dbReference type="NCBI Taxonomy" id="1536901"/>
    <lineage>
        <taxon>Bacteria</taxon>
        <taxon>Pseudomonadati</taxon>
        <taxon>Planctomycetota</taxon>
        <taxon>Planctomycetia</taxon>
        <taxon>Pirellulales</taxon>
        <taxon>Pirellulaceae</taxon>
        <taxon>Novipirellula</taxon>
    </lineage>
</organism>
<evidence type="ECO:0000256" key="1">
    <source>
        <dbReference type="SAM" id="SignalP"/>
    </source>
</evidence>
<proteinExistence type="predicted"/>